<keyword evidence="2" id="KW-1185">Reference proteome</keyword>
<comment type="caution">
    <text evidence="1">The sequence shown here is derived from an EMBL/GenBank/DDBJ whole genome shotgun (WGS) entry which is preliminary data.</text>
</comment>
<organism evidence="1 2">
    <name type="scientific">Oryza meyeriana var. granulata</name>
    <dbReference type="NCBI Taxonomy" id="110450"/>
    <lineage>
        <taxon>Eukaryota</taxon>
        <taxon>Viridiplantae</taxon>
        <taxon>Streptophyta</taxon>
        <taxon>Embryophyta</taxon>
        <taxon>Tracheophyta</taxon>
        <taxon>Spermatophyta</taxon>
        <taxon>Magnoliopsida</taxon>
        <taxon>Liliopsida</taxon>
        <taxon>Poales</taxon>
        <taxon>Poaceae</taxon>
        <taxon>BOP clade</taxon>
        <taxon>Oryzoideae</taxon>
        <taxon>Oryzeae</taxon>
        <taxon>Oryzinae</taxon>
        <taxon>Oryza</taxon>
        <taxon>Oryza meyeriana</taxon>
    </lineage>
</organism>
<name>A0A6G1DS56_9ORYZ</name>
<dbReference type="AlphaFoldDB" id="A0A6G1DS56"/>
<accession>A0A6G1DS56</accession>
<reference evidence="1 2" key="1">
    <citation type="submission" date="2019-11" db="EMBL/GenBank/DDBJ databases">
        <title>Whole genome sequence of Oryza granulata.</title>
        <authorList>
            <person name="Li W."/>
        </authorList>
    </citation>
    <scope>NUCLEOTIDE SEQUENCE [LARGE SCALE GENOMIC DNA]</scope>
    <source>
        <strain evidence="2">cv. Menghai</strain>
        <tissue evidence="1">Leaf</tissue>
    </source>
</reference>
<protein>
    <submittedName>
        <fullName evidence="1">Uncharacterized protein</fullName>
    </submittedName>
</protein>
<dbReference type="OrthoDB" id="682198at2759"/>
<evidence type="ECO:0000313" key="1">
    <source>
        <dbReference type="EMBL" id="KAF0915350.1"/>
    </source>
</evidence>
<gene>
    <name evidence="1" type="ORF">E2562_035841</name>
</gene>
<sequence>MAYRKAKGHFKGISVLSIPLSKIADVDALAKAAANNDPLPVHILYKVLRGSAMQDDTILDAMPAPVTAITTASDWRGPIIDIVAGHSEGIPDTAAARLR</sequence>
<proteinExistence type="predicted"/>
<evidence type="ECO:0000313" key="2">
    <source>
        <dbReference type="Proteomes" id="UP000479710"/>
    </source>
</evidence>
<dbReference type="Proteomes" id="UP000479710">
    <property type="component" value="Unassembled WGS sequence"/>
</dbReference>
<dbReference type="EMBL" id="SPHZ02000006">
    <property type="protein sequence ID" value="KAF0915350.1"/>
    <property type="molecule type" value="Genomic_DNA"/>
</dbReference>